<reference evidence="1" key="1">
    <citation type="journal article" date="2021" name="Sci. Adv.">
        <title>The American lobster genome reveals insights on longevity, neural, and immune adaptations.</title>
        <authorList>
            <person name="Polinski J.M."/>
            <person name="Zimin A.V."/>
            <person name="Clark K.F."/>
            <person name="Kohn A.B."/>
            <person name="Sadowski N."/>
            <person name="Timp W."/>
            <person name="Ptitsyn A."/>
            <person name="Khanna P."/>
            <person name="Romanova D.Y."/>
            <person name="Williams P."/>
            <person name="Greenwood S.J."/>
            <person name="Moroz L.L."/>
            <person name="Walt D.R."/>
            <person name="Bodnar A.G."/>
        </authorList>
    </citation>
    <scope>NUCLEOTIDE SEQUENCE</scope>
    <source>
        <strain evidence="1">GMGI-L3</strain>
    </source>
</reference>
<gene>
    <name evidence="1" type="primary">qvr-L</name>
    <name evidence="1" type="ORF">Hamer_G018561</name>
</gene>
<name>A0A8J5KG53_HOMAM</name>
<organism evidence="1 2">
    <name type="scientific">Homarus americanus</name>
    <name type="common">American lobster</name>
    <dbReference type="NCBI Taxonomy" id="6706"/>
    <lineage>
        <taxon>Eukaryota</taxon>
        <taxon>Metazoa</taxon>
        <taxon>Ecdysozoa</taxon>
        <taxon>Arthropoda</taxon>
        <taxon>Crustacea</taxon>
        <taxon>Multicrustacea</taxon>
        <taxon>Malacostraca</taxon>
        <taxon>Eumalacostraca</taxon>
        <taxon>Eucarida</taxon>
        <taxon>Decapoda</taxon>
        <taxon>Pleocyemata</taxon>
        <taxon>Astacidea</taxon>
        <taxon>Nephropoidea</taxon>
        <taxon>Nephropidae</taxon>
        <taxon>Homarus</taxon>
    </lineage>
</organism>
<keyword evidence="2" id="KW-1185">Reference proteome</keyword>
<dbReference type="Proteomes" id="UP000747542">
    <property type="component" value="Unassembled WGS sequence"/>
</dbReference>
<proteinExistence type="predicted"/>
<evidence type="ECO:0000313" key="1">
    <source>
        <dbReference type="EMBL" id="KAG7171446.1"/>
    </source>
</evidence>
<comment type="caution">
    <text evidence="1">The sequence shown here is derived from an EMBL/GenBank/DDBJ whole genome shotgun (WGS) entry which is preliminary data.</text>
</comment>
<sequence length="200" mass="21753">MYTGNVMCYECSSWTHPLCDDPFNFTLSAEKGPPFASCDGCCVKLVQNIGTRAATPQHHLGPRLPRHITCKTIPPVAATTHHLGLHLHTTTTTPRPATASQSPLLPPSVVPTSCLSPPQPTQLTSPGSSPLTCRNIRHLLKGKIRQFSLGGRTGGKEEKINMSHSALLLRLRVPDVARLASWREVGPGGWEEKSIYISTY</sequence>
<protein>
    <submittedName>
        <fullName evidence="1">Quiver-like</fullName>
    </submittedName>
</protein>
<dbReference type="EMBL" id="JAHLQT010012106">
    <property type="protein sequence ID" value="KAG7171446.1"/>
    <property type="molecule type" value="Genomic_DNA"/>
</dbReference>
<evidence type="ECO:0000313" key="2">
    <source>
        <dbReference type="Proteomes" id="UP000747542"/>
    </source>
</evidence>
<accession>A0A8J5KG53</accession>
<dbReference type="AlphaFoldDB" id="A0A8J5KG53"/>